<comment type="caution">
    <text evidence="1">The sequence shown here is derived from an EMBL/GenBank/DDBJ whole genome shotgun (WGS) entry which is preliminary data.</text>
</comment>
<dbReference type="PANTHER" id="PTHR24148:SF64">
    <property type="entry name" value="HETEROKARYON INCOMPATIBILITY DOMAIN-CONTAINING PROTEIN"/>
    <property type="match status" value="1"/>
</dbReference>
<dbReference type="AlphaFoldDB" id="A0AAD5SVI0"/>
<keyword evidence="2" id="KW-1185">Reference proteome</keyword>
<name>A0AAD5SVI0_9FUNG</name>
<dbReference type="InterPro" id="IPR052895">
    <property type="entry name" value="HetReg/Transcr_Mod"/>
</dbReference>
<sequence>MYDVFSDASSVLIILKEQDMKLFNSVVDLAITACTVSTDRERFAILYVELMNKMNSMLYWTRLWTLQECYTANRLLVWISEAVSVDVVTLMASMEAMAHNCRARSIGSVIRAENDVKAKWLLSKYSDEESSDYEDTNDSWWHILDSVRDRKCSDKDDWVYSVYRMLGLNFAYGASIDDICLAMARLTVEGGAVIGKNSNGSNGTCWYPFSYVNGEVDYSQCRQGKASSSIIETNMSGLVLEDWSDHTPVVHFEGKKNNMEVFKWYVFMTIERSDLQRQCSDEESAAMEIAEAIAAGERISELEEVAGRW</sequence>
<dbReference type="PANTHER" id="PTHR24148">
    <property type="entry name" value="ANKYRIN REPEAT DOMAIN-CONTAINING PROTEIN 39 HOMOLOG-RELATED"/>
    <property type="match status" value="1"/>
</dbReference>
<protein>
    <recommendedName>
        <fullName evidence="3">Heterokaryon incompatibility domain-containing protein</fullName>
    </recommendedName>
</protein>
<dbReference type="EMBL" id="JADGJH010001902">
    <property type="protein sequence ID" value="KAJ3107580.1"/>
    <property type="molecule type" value="Genomic_DNA"/>
</dbReference>
<accession>A0AAD5SVI0</accession>
<evidence type="ECO:0008006" key="3">
    <source>
        <dbReference type="Google" id="ProtNLM"/>
    </source>
</evidence>
<organism evidence="1 2">
    <name type="scientific">Physocladia obscura</name>
    <dbReference type="NCBI Taxonomy" id="109957"/>
    <lineage>
        <taxon>Eukaryota</taxon>
        <taxon>Fungi</taxon>
        <taxon>Fungi incertae sedis</taxon>
        <taxon>Chytridiomycota</taxon>
        <taxon>Chytridiomycota incertae sedis</taxon>
        <taxon>Chytridiomycetes</taxon>
        <taxon>Chytridiales</taxon>
        <taxon>Chytriomycetaceae</taxon>
        <taxon>Physocladia</taxon>
    </lineage>
</organism>
<evidence type="ECO:0000313" key="1">
    <source>
        <dbReference type="EMBL" id="KAJ3107580.1"/>
    </source>
</evidence>
<dbReference type="Proteomes" id="UP001211907">
    <property type="component" value="Unassembled WGS sequence"/>
</dbReference>
<gene>
    <name evidence="1" type="ORF">HK100_003566</name>
</gene>
<proteinExistence type="predicted"/>
<evidence type="ECO:0000313" key="2">
    <source>
        <dbReference type="Proteomes" id="UP001211907"/>
    </source>
</evidence>
<reference evidence="1" key="1">
    <citation type="submission" date="2020-05" db="EMBL/GenBank/DDBJ databases">
        <title>Phylogenomic resolution of chytrid fungi.</title>
        <authorList>
            <person name="Stajich J.E."/>
            <person name="Amses K."/>
            <person name="Simmons R."/>
            <person name="Seto K."/>
            <person name="Myers J."/>
            <person name="Bonds A."/>
            <person name="Quandt C.A."/>
            <person name="Barry K."/>
            <person name="Liu P."/>
            <person name="Grigoriev I."/>
            <person name="Longcore J.E."/>
            <person name="James T.Y."/>
        </authorList>
    </citation>
    <scope>NUCLEOTIDE SEQUENCE</scope>
    <source>
        <strain evidence="1">JEL0513</strain>
    </source>
</reference>